<sequence length="189" mass="20728">MSLLDSQIQKRKRSPETSEVFDSVFGFLMDFADKAETIVPQPKRRAIDDEGATNEVGDDEQEPSENEGDGNAGELFDKLPAEGKEELLKDVLGEIVGNMLDNLPEDGKEAFLVRCFDGLFPKLPLRAQRVIECRMIAVPPQSQEASAIQSAPESSLAIPNHFPKGDLVQVGMVSVNSSKLPRRHPGRVA</sequence>
<organism evidence="2 3">
    <name type="scientific">Eucalyptus globulus</name>
    <name type="common">Tasmanian blue gum</name>
    <dbReference type="NCBI Taxonomy" id="34317"/>
    <lineage>
        <taxon>Eukaryota</taxon>
        <taxon>Viridiplantae</taxon>
        <taxon>Streptophyta</taxon>
        <taxon>Embryophyta</taxon>
        <taxon>Tracheophyta</taxon>
        <taxon>Spermatophyta</taxon>
        <taxon>Magnoliopsida</taxon>
        <taxon>eudicotyledons</taxon>
        <taxon>Gunneridae</taxon>
        <taxon>Pentapetalae</taxon>
        <taxon>rosids</taxon>
        <taxon>malvids</taxon>
        <taxon>Myrtales</taxon>
        <taxon>Myrtaceae</taxon>
        <taxon>Myrtoideae</taxon>
        <taxon>Eucalypteae</taxon>
        <taxon>Eucalyptus</taxon>
    </lineage>
</organism>
<keyword evidence="3" id="KW-1185">Reference proteome</keyword>
<protein>
    <submittedName>
        <fullName evidence="2">Uncharacterized protein</fullName>
    </submittedName>
</protein>
<feature type="region of interest" description="Disordered" evidence="1">
    <location>
        <begin position="39"/>
        <end position="76"/>
    </location>
</feature>
<evidence type="ECO:0000256" key="1">
    <source>
        <dbReference type="SAM" id="MobiDB-lite"/>
    </source>
</evidence>
<dbReference type="Proteomes" id="UP001634007">
    <property type="component" value="Unassembled WGS sequence"/>
</dbReference>
<dbReference type="AlphaFoldDB" id="A0ABD3IXV7"/>
<evidence type="ECO:0000313" key="3">
    <source>
        <dbReference type="Proteomes" id="UP001634007"/>
    </source>
</evidence>
<accession>A0ABD3IXV7</accession>
<name>A0ABD3IXV7_EUCGL</name>
<reference evidence="2 3" key="1">
    <citation type="submission" date="2024-11" db="EMBL/GenBank/DDBJ databases">
        <title>Chromosome-level genome assembly of Eucalyptus globulus Labill. provides insights into its genome evolution.</title>
        <authorList>
            <person name="Li X."/>
        </authorList>
    </citation>
    <scope>NUCLEOTIDE SEQUENCE [LARGE SCALE GENOMIC DNA]</scope>
    <source>
        <strain evidence="2">CL2024</strain>
        <tissue evidence="2">Fresh tender leaves</tissue>
    </source>
</reference>
<comment type="caution">
    <text evidence="2">The sequence shown here is derived from an EMBL/GenBank/DDBJ whole genome shotgun (WGS) entry which is preliminary data.</text>
</comment>
<dbReference type="EMBL" id="JBJKBG010000010">
    <property type="protein sequence ID" value="KAL3718268.1"/>
    <property type="molecule type" value="Genomic_DNA"/>
</dbReference>
<gene>
    <name evidence="2" type="ORF">ACJRO7_003412</name>
</gene>
<feature type="compositionally biased region" description="Acidic residues" evidence="1">
    <location>
        <begin position="49"/>
        <end position="68"/>
    </location>
</feature>
<proteinExistence type="predicted"/>
<evidence type="ECO:0000313" key="2">
    <source>
        <dbReference type="EMBL" id="KAL3718268.1"/>
    </source>
</evidence>